<evidence type="ECO:0000313" key="7">
    <source>
        <dbReference type="Proteomes" id="UP000011713"/>
    </source>
</evidence>
<keyword evidence="7" id="KW-1185">Reference proteome</keyword>
<dbReference type="eggNOG" id="ENOG502S09R">
    <property type="taxonomic scope" value="Eukaryota"/>
</dbReference>
<keyword evidence="2 5" id="KW-0812">Transmembrane</keyword>
<dbReference type="PANTHER" id="PTHR19317:SF0">
    <property type="entry name" value="PRENYLATED RAB ACCEPTOR PROTEIN 1"/>
    <property type="match status" value="1"/>
</dbReference>
<name>M4BI58_HYAAE</name>
<organism evidence="6 7">
    <name type="scientific">Hyaloperonospora arabidopsidis (strain Emoy2)</name>
    <name type="common">Downy mildew agent</name>
    <name type="synonym">Peronospora arabidopsidis</name>
    <dbReference type="NCBI Taxonomy" id="559515"/>
    <lineage>
        <taxon>Eukaryota</taxon>
        <taxon>Sar</taxon>
        <taxon>Stramenopiles</taxon>
        <taxon>Oomycota</taxon>
        <taxon>Peronosporomycetes</taxon>
        <taxon>Peronosporales</taxon>
        <taxon>Peronosporaceae</taxon>
        <taxon>Hyaloperonospora</taxon>
    </lineage>
</organism>
<dbReference type="STRING" id="559515.M4BI58"/>
<dbReference type="EnsemblProtists" id="HpaT806084">
    <property type="protein sequence ID" value="HpaP806084"/>
    <property type="gene ID" value="HpaG806084"/>
</dbReference>
<evidence type="ECO:0000256" key="4">
    <source>
        <dbReference type="ARBA" id="ARBA00023136"/>
    </source>
</evidence>
<keyword evidence="4 5" id="KW-0472">Membrane</keyword>
<comment type="subcellular location">
    <subcellularLocation>
        <location evidence="1 5">Membrane</location>
        <topology evidence="1 5">Multi-pass membrane protein</topology>
    </subcellularLocation>
</comment>
<comment type="similarity">
    <text evidence="5">Belongs to the PRA1 family.</text>
</comment>
<dbReference type="GO" id="GO:0016020">
    <property type="term" value="C:membrane"/>
    <property type="evidence" value="ECO:0007669"/>
    <property type="project" value="UniProtKB-SubCell"/>
</dbReference>
<sequence>MSAPTVVADEPQGTITIEVPEHVLKKMRNQIFQAVDVRNVRGLSQFFGLGEEKPFNVPGRDVLASRCRKNALFFSANYAISAALVGVVTILLNPFFLFVLICLGGFWLYMTSATANETPENPTKIMGRTVTPDQRKLGMLGAALSPCRMRFCVTALLFARKTSWAFCLVTLTRLRTLCNRDMGNKSDWSFYLGLHKLIWNRAKMRFTIGGMRPSTRQQLGWRSFVKLA</sequence>
<keyword evidence="3 5" id="KW-1133">Transmembrane helix</keyword>
<evidence type="ECO:0000256" key="5">
    <source>
        <dbReference type="RuleBase" id="RU363107"/>
    </source>
</evidence>
<dbReference type="InterPro" id="IPR004895">
    <property type="entry name" value="Prenylated_rab_accept_PRA1"/>
</dbReference>
<accession>M4BI58</accession>
<dbReference type="Pfam" id="PF03208">
    <property type="entry name" value="PRA1"/>
    <property type="match status" value="1"/>
</dbReference>
<dbReference type="VEuPathDB" id="FungiDB:HpaG806084"/>
<dbReference type="PANTHER" id="PTHR19317">
    <property type="entry name" value="PRENYLATED RAB ACCEPTOR 1-RELATED"/>
    <property type="match status" value="1"/>
</dbReference>
<dbReference type="InParanoid" id="M4BI58"/>
<dbReference type="Proteomes" id="UP000011713">
    <property type="component" value="Unassembled WGS sequence"/>
</dbReference>
<reference evidence="6" key="2">
    <citation type="submission" date="2015-06" db="UniProtKB">
        <authorList>
            <consortium name="EnsemblProtists"/>
        </authorList>
    </citation>
    <scope>IDENTIFICATION</scope>
    <source>
        <strain evidence="6">Emoy2</strain>
    </source>
</reference>
<evidence type="ECO:0000256" key="2">
    <source>
        <dbReference type="ARBA" id="ARBA00022692"/>
    </source>
</evidence>
<reference evidence="7" key="1">
    <citation type="journal article" date="2010" name="Science">
        <title>Signatures of adaptation to obligate biotrophy in the Hyaloperonospora arabidopsidis genome.</title>
        <authorList>
            <person name="Baxter L."/>
            <person name="Tripathy S."/>
            <person name="Ishaque N."/>
            <person name="Boot N."/>
            <person name="Cabral A."/>
            <person name="Kemen E."/>
            <person name="Thines M."/>
            <person name="Ah-Fong A."/>
            <person name="Anderson R."/>
            <person name="Badejoko W."/>
            <person name="Bittner-Eddy P."/>
            <person name="Boore J.L."/>
            <person name="Chibucos M.C."/>
            <person name="Coates M."/>
            <person name="Dehal P."/>
            <person name="Delehaunty K."/>
            <person name="Dong S."/>
            <person name="Downton P."/>
            <person name="Dumas B."/>
            <person name="Fabro G."/>
            <person name="Fronick C."/>
            <person name="Fuerstenberg S.I."/>
            <person name="Fulton L."/>
            <person name="Gaulin E."/>
            <person name="Govers F."/>
            <person name="Hughes L."/>
            <person name="Humphray S."/>
            <person name="Jiang R.H."/>
            <person name="Judelson H."/>
            <person name="Kamoun S."/>
            <person name="Kyung K."/>
            <person name="Meijer H."/>
            <person name="Minx P."/>
            <person name="Morris P."/>
            <person name="Nelson J."/>
            <person name="Phuntumart V."/>
            <person name="Qutob D."/>
            <person name="Rehmany A."/>
            <person name="Rougon-Cardoso A."/>
            <person name="Ryden P."/>
            <person name="Torto-Alalibo T."/>
            <person name="Studholme D."/>
            <person name="Wang Y."/>
            <person name="Win J."/>
            <person name="Wood J."/>
            <person name="Clifton S.W."/>
            <person name="Rogers J."/>
            <person name="Van den Ackerveken G."/>
            <person name="Jones J.D."/>
            <person name="McDowell J.M."/>
            <person name="Beynon J."/>
            <person name="Tyler B.M."/>
        </authorList>
    </citation>
    <scope>NUCLEOTIDE SEQUENCE [LARGE SCALE GENOMIC DNA]</scope>
    <source>
        <strain evidence="7">Emoy2</strain>
    </source>
</reference>
<feature type="transmembrane region" description="Helical" evidence="5">
    <location>
        <begin position="78"/>
        <end position="109"/>
    </location>
</feature>
<dbReference type="HOGENOM" id="CLU_1216761_0_0_1"/>
<dbReference type="GO" id="GO:0005794">
    <property type="term" value="C:Golgi apparatus"/>
    <property type="evidence" value="ECO:0007669"/>
    <property type="project" value="TreeGrafter"/>
</dbReference>
<proteinExistence type="inferred from homology"/>
<evidence type="ECO:0000256" key="1">
    <source>
        <dbReference type="ARBA" id="ARBA00004141"/>
    </source>
</evidence>
<dbReference type="EMBL" id="JH598287">
    <property type="status" value="NOT_ANNOTATED_CDS"/>
    <property type="molecule type" value="Genomic_DNA"/>
</dbReference>
<protein>
    <recommendedName>
        <fullName evidence="5">PRA1 family protein</fullName>
    </recommendedName>
</protein>
<evidence type="ECO:0000256" key="3">
    <source>
        <dbReference type="ARBA" id="ARBA00022989"/>
    </source>
</evidence>
<comment type="caution">
    <text evidence="5">Lacks conserved residue(s) required for the propagation of feature annotation.</text>
</comment>
<dbReference type="AlphaFoldDB" id="M4BI58"/>
<evidence type="ECO:0000313" key="6">
    <source>
        <dbReference type="EnsemblProtists" id="HpaP806084"/>
    </source>
</evidence>